<organism evidence="2">
    <name type="scientific">Mucor ambiguus</name>
    <dbReference type="NCBI Taxonomy" id="91626"/>
    <lineage>
        <taxon>Eukaryota</taxon>
        <taxon>Fungi</taxon>
        <taxon>Fungi incertae sedis</taxon>
        <taxon>Mucoromycota</taxon>
        <taxon>Mucoromycotina</taxon>
        <taxon>Mucoromycetes</taxon>
        <taxon>Mucorales</taxon>
        <taxon>Mucorineae</taxon>
        <taxon>Mucoraceae</taxon>
        <taxon>Mucor</taxon>
    </lineage>
</organism>
<keyword evidence="1" id="KW-1133">Transmembrane helix</keyword>
<dbReference type="Proteomes" id="UP000053815">
    <property type="component" value="Unassembled WGS sequence"/>
</dbReference>
<evidence type="ECO:0000313" key="2">
    <source>
        <dbReference type="EMBL" id="GAN02381.1"/>
    </source>
</evidence>
<keyword evidence="1" id="KW-0472">Membrane</keyword>
<feature type="transmembrane region" description="Helical" evidence="1">
    <location>
        <begin position="66"/>
        <end position="86"/>
    </location>
</feature>
<proteinExistence type="predicted"/>
<keyword evidence="1" id="KW-0812">Transmembrane</keyword>
<feature type="transmembrane region" description="Helical" evidence="1">
    <location>
        <begin position="7"/>
        <end position="28"/>
    </location>
</feature>
<name>A0A0C9M1P3_9FUNG</name>
<keyword evidence="3" id="KW-1185">Reference proteome</keyword>
<gene>
    <name evidence="2" type="ORF">MAM1_0021d01824</name>
</gene>
<feature type="transmembrane region" description="Helical" evidence="1">
    <location>
        <begin position="34"/>
        <end position="54"/>
    </location>
</feature>
<sequence length="87" mass="9637">MVSHNNRWFLVLHSWCFGAIYCCCRLLVATFMTLSLGEFLLLATAVAVYLFSWCLRARSCCEFSSLAVLAMLSLGNLALFAAAVAVY</sequence>
<reference evidence="2" key="1">
    <citation type="submission" date="2014-09" db="EMBL/GenBank/DDBJ databases">
        <title>Draft genome sequence of an oleaginous Mucoromycotina fungus Mucor ambiguus NBRC6742.</title>
        <authorList>
            <person name="Takeda I."/>
            <person name="Yamane N."/>
            <person name="Morita T."/>
            <person name="Tamano K."/>
            <person name="Machida M."/>
            <person name="Baker S."/>
            <person name="Koike H."/>
        </authorList>
    </citation>
    <scope>NUCLEOTIDE SEQUENCE</scope>
    <source>
        <strain evidence="2">NBRC 6742</strain>
    </source>
</reference>
<dbReference type="EMBL" id="DF836310">
    <property type="protein sequence ID" value="GAN02381.1"/>
    <property type="molecule type" value="Genomic_DNA"/>
</dbReference>
<accession>A0A0C9M1P3</accession>
<dbReference type="AlphaFoldDB" id="A0A0C9M1P3"/>
<protein>
    <submittedName>
        <fullName evidence="2">Uncharacterized protein</fullName>
    </submittedName>
</protein>
<evidence type="ECO:0000313" key="3">
    <source>
        <dbReference type="Proteomes" id="UP000053815"/>
    </source>
</evidence>
<evidence type="ECO:0000256" key="1">
    <source>
        <dbReference type="SAM" id="Phobius"/>
    </source>
</evidence>